<dbReference type="InterPro" id="IPR013321">
    <property type="entry name" value="Arc_rbn_hlx_hlx"/>
</dbReference>
<evidence type="ECO:0000259" key="8">
    <source>
        <dbReference type="Pfam" id="PF01402"/>
    </source>
</evidence>
<evidence type="ECO:0000313" key="10">
    <source>
        <dbReference type="EMBL" id="NGO38539.1"/>
    </source>
</evidence>
<accession>A0A6M1RLT9</accession>
<feature type="binding site" evidence="7">
    <location>
        <position position="96"/>
    </location>
    <ligand>
        <name>Ni(2+)</name>
        <dbReference type="ChEBI" id="CHEBI:49786"/>
    </ligand>
</feature>
<dbReference type="RefSeq" id="WP_165106068.1">
    <property type="nucleotide sequence ID" value="NZ_JAAKYA010000022.1"/>
</dbReference>
<feature type="domain" description="Transcription factor NikR nickel binding C-terminal" evidence="9">
    <location>
        <begin position="60"/>
        <end position="136"/>
    </location>
</feature>
<dbReference type="GO" id="GO:0003700">
    <property type="term" value="F:DNA-binding transcription factor activity"/>
    <property type="evidence" value="ECO:0007669"/>
    <property type="project" value="UniProtKB-UniRule"/>
</dbReference>
<dbReference type="SUPFAM" id="SSF47598">
    <property type="entry name" value="Ribbon-helix-helix"/>
    <property type="match status" value="1"/>
</dbReference>
<dbReference type="InterPro" id="IPR027271">
    <property type="entry name" value="Acetolactate_synth/TF_NikR_C"/>
</dbReference>
<dbReference type="NCBIfam" id="NF002815">
    <property type="entry name" value="PRK02967.1"/>
    <property type="match status" value="1"/>
</dbReference>
<dbReference type="InterPro" id="IPR050192">
    <property type="entry name" value="CopG/NikR_regulator"/>
</dbReference>
<dbReference type="GO" id="GO:0003677">
    <property type="term" value="F:DNA binding"/>
    <property type="evidence" value="ECO:0007669"/>
    <property type="project" value="UniProtKB-KW"/>
</dbReference>
<dbReference type="Gene3D" id="3.30.70.1150">
    <property type="entry name" value="ACT-like. Chain A, domain 2"/>
    <property type="match status" value="1"/>
</dbReference>
<dbReference type="EMBL" id="JAAKYA010000022">
    <property type="protein sequence ID" value="NGO38539.1"/>
    <property type="molecule type" value="Genomic_DNA"/>
</dbReference>
<dbReference type="AlphaFoldDB" id="A0A6M1RLT9"/>
<dbReference type="Proteomes" id="UP000477311">
    <property type="component" value="Unassembled WGS sequence"/>
</dbReference>
<keyword evidence="6 7" id="KW-0804">Transcription</keyword>
<evidence type="ECO:0000256" key="2">
    <source>
        <dbReference type="ARBA" id="ARBA00022596"/>
    </source>
</evidence>
<dbReference type="InterPro" id="IPR010985">
    <property type="entry name" value="Ribbon_hlx_hlx"/>
</dbReference>
<feature type="domain" description="Ribbon-helix-helix protein CopG" evidence="8">
    <location>
        <begin position="10"/>
        <end position="47"/>
    </location>
</feature>
<protein>
    <recommendedName>
        <fullName evidence="7">Putative nickel-responsive regulator</fullName>
    </recommendedName>
</protein>
<dbReference type="HAMAP" id="MF_00476">
    <property type="entry name" value="NikR"/>
    <property type="match status" value="1"/>
</dbReference>
<dbReference type="InterPro" id="IPR022988">
    <property type="entry name" value="Ni_resp_reg_NikR"/>
</dbReference>
<dbReference type="SUPFAM" id="SSF55021">
    <property type="entry name" value="ACT-like"/>
    <property type="match status" value="1"/>
</dbReference>
<keyword evidence="4 7" id="KW-0805">Transcription regulation</keyword>
<dbReference type="NCBIfam" id="NF003381">
    <property type="entry name" value="PRK04460.1"/>
    <property type="match status" value="1"/>
</dbReference>
<gene>
    <name evidence="10" type="primary">nikR</name>
    <name evidence="10" type="ORF">G4L39_03880</name>
</gene>
<evidence type="ECO:0000256" key="7">
    <source>
        <dbReference type="HAMAP-Rule" id="MF_00476"/>
    </source>
</evidence>
<keyword evidence="11" id="KW-1185">Reference proteome</keyword>
<organism evidence="10 11">
    <name type="scientific">Limisphaera ngatamarikiensis</name>
    <dbReference type="NCBI Taxonomy" id="1324935"/>
    <lineage>
        <taxon>Bacteria</taxon>
        <taxon>Pseudomonadati</taxon>
        <taxon>Verrucomicrobiota</taxon>
        <taxon>Verrucomicrobiia</taxon>
        <taxon>Limisphaerales</taxon>
        <taxon>Limisphaeraceae</taxon>
        <taxon>Limisphaera</taxon>
    </lineage>
</organism>
<reference evidence="10 11" key="1">
    <citation type="submission" date="2020-02" db="EMBL/GenBank/DDBJ databases">
        <title>Draft genome sequence of Limisphaera ngatamarikiensis NGM72.4T, a thermophilic Verrucomicrobia grouped in subdivision 3.</title>
        <authorList>
            <person name="Carere C.R."/>
            <person name="Steen J."/>
            <person name="Hugenholtz P."/>
            <person name="Stott M.B."/>
        </authorList>
    </citation>
    <scope>NUCLEOTIDE SEQUENCE [LARGE SCALE GENOMIC DNA]</scope>
    <source>
        <strain evidence="10 11">NGM72.4</strain>
    </source>
</reference>
<evidence type="ECO:0000256" key="3">
    <source>
        <dbReference type="ARBA" id="ARBA00022723"/>
    </source>
</evidence>
<feature type="binding site" evidence="7">
    <location>
        <position position="94"/>
    </location>
    <ligand>
        <name>Ni(2+)</name>
        <dbReference type="ChEBI" id="CHEBI:49786"/>
    </ligand>
</feature>
<proteinExistence type="inferred from homology"/>
<dbReference type="InterPro" id="IPR014864">
    <property type="entry name" value="TF_NikR_Ni-bd_C"/>
</dbReference>
<comment type="cofactor">
    <cofactor evidence="7">
        <name>Ni(2+)</name>
        <dbReference type="ChEBI" id="CHEBI:49786"/>
    </cofactor>
    <text evidence="7">Binds 1 nickel ion per subunit.</text>
</comment>
<dbReference type="GO" id="GO:0010045">
    <property type="term" value="P:response to nickel cation"/>
    <property type="evidence" value="ECO:0007669"/>
    <property type="project" value="InterPro"/>
</dbReference>
<dbReference type="NCBIfam" id="NF001884">
    <property type="entry name" value="PRK00630.1"/>
    <property type="match status" value="1"/>
</dbReference>
<evidence type="ECO:0000256" key="4">
    <source>
        <dbReference type="ARBA" id="ARBA00023015"/>
    </source>
</evidence>
<keyword evidence="3 7" id="KW-0479">Metal-binding</keyword>
<evidence type="ECO:0000259" key="9">
    <source>
        <dbReference type="Pfam" id="PF08753"/>
    </source>
</evidence>
<dbReference type="CDD" id="cd22231">
    <property type="entry name" value="RHH_NikR_HicB-like"/>
    <property type="match status" value="1"/>
</dbReference>
<feature type="binding site" evidence="7">
    <location>
        <position position="83"/>
    </location>
    <ligand>
        <name>Ni(2+)</name>
        <dbReference type="ChEBI" id="CHEBI:49786"/>
    </ligand>
</feature>
<dbReference type="NCBIfam" id="NF002169">
    <property type="entry name" value="PRK01002.1"/>
    <property type="match status" value="1"/>
</dbReference>
<keyword evidence="2 7" id="KW-0533">Nickel</keyword>
<evidence type="ECO:0000313" key="11">
    <source>
        <dbReference type="Proteomes" id="UP000477311"/>
    </source>
</evidence>
<dbReference type="Pfam" id="PF08753">
    <property type="entry name" value="NikR_C"/>
    <property type="match status" value="1"/>
</dbReference>
<dbReference type="Gene3D" id="1.10.1220.10">
    <property type="entry name" value="Met repressor-like"/>
    <property type="match status" value="1"/>
</dbReference>
<dbReference type="PANTHER" id="PTHR34719:SF2">
    <property type="entry name" value="NICKEL-RESPONSIVE REGULATOR"/>
    <property type="match status" value="1"/>
</dbReference>
<dbReference type="InterPro" id="IPR045865">
    <property type="entry name" value="ACT-like_dom_sf"/>
</dbReference>
<evidence type="ECO:0000256" key="5">
    <source>
        <dbReference type="ARBA" id="ARBA00023125"/>
    </source>
</evidence>
<evidence type="ECO:0000256" key="1">
    <source>
        <dbReference type="ARBA" id="ARBA00008478"/>
    </source>
</evidence>
<name>A0A6M1RLT9_9BACT</name>
<evidence type="ECO:0000256" key="6">
    <source>
        <dbReference type="ARBA" id="ARBA00023163"/>
    </source>
</evidence>
<comment type="function">
    <text evidence="7">Transcriptional regulator.</text>
</comment>
<dbReference type="GO" id="GO:0016151">
    <property type="term" value="F:nickel cation binding"/>
    <property type="evidence" value="ECO:0007669"/>
    <property type="project" value="UniProtKB-UniRule"/>
</dbReference>
<keyword evidence="5 7" id="KW-0238">DNA-binding</keyword>
<dbReference type="Pfam" id="PF01402">
    <property type="entry name" value="RHH_1"/>
    <property type="match status" value="1"/>
</dbReference>
<feature type="binding site" evidence="7">
    <location>
        <position position="102"/>
    </location>
    <ligand>
        <name>Ni(2+)</name>
        <dbReference type="ChEBI" id="CHEBI:49786"/>
    </ligand>
</feature>
<sequence>MARRGSQSARFTVSVPAGLLEELDRMAAEKGYSNRSAAVADMIRDELVEHRQRTGRGEVVGTLTLVYDHHTRHVQETLTELQHQHHERIISTVHVHLDEHHCLEVLLMRGPAPEIRRIGDALIAARGVKHGKLTVTSTGRDLPG</sequence>
<comment type="similarity">
    <text evidence="1 7">Belongs to the transcriptional regulatory CopG/NikR family.</text>
</comment>
<comment type="caution">
    <text evidence="10">The sequence shown here is derived from an EMBL/GenBank/DDBJ whole genome shotgun (WGS) entry which is preliminary data.</text>
</comment>
<dbReference type="InterPro" id="IPR002145">
    <property type="entry name" value="CopG"/>
</dbReference>
<dbReference type="PANTHER" id="PTHR34719">
    <property type="entry name" value="NICKEL-RESPONSIVE REGULATOR"/>
    <property type="match status" value="1"/>
</dbReference>